<dbReference type="EMBL" id="JYDO01000018">
    <property type="protein sequence ID" value="KRZ77568.1"/>
    <property type="molecule type" value="Genomic_DNA"/>
</dbReference>
<organism evidence="1 2">
    <name type="scientific">Trichinella papuae</name>
    <dbReference type="NCBI Taxonomy" id="268474"/>
    <lineage>
        <taxon>Eukaryota</taxon>
        <taxon>Metazoa</taxon>
        <taxon>Ecdysozoa</taxon>
        <taxon>Nematoda</taxon>
        <taxon>Enoplea</taxon>
        <taxon>Dorylaimia</taxon>
        <taxon>Trichinellida</taxon>
        <taxon>Trichinellidae</taxon>
        <taxon>Trichinella</taxon>
    </lineage>
</organism>
<keyword evidence="2" id="KW-1185">Reference proteome</keyword>
<sequence length="49" mass="5605">MSRRYMNGFHVFFESFEILAQHGQVRKYPGLLTLAHSLKVEGNHAGCLL</sequence>
<accession>A0A0V1N148</accession>
<name>A0A0V1N148_9BILA</name>
<evidence type="ECO:0000313" key="2">
    <source>
        <dbReference type="Proteomes" id="UP000054843"/>
    </source>
</evidence>
<comment type="caution">
    <text evidence="1">The sequence shown here is derived from an EMBL/GenBank/DDBJ whole genome shotgun (WGS) entry which is preliminary data.</text>
</comment>
<protein>
    <submittedName>
        <fullName evidence="1">Uncharacterized protein</fullName>
    </submittedName>
</protein>
<proteinExistence type="predicted"/>
<dbReference type="AlphaFoldDB" id="A0A0V1N148"/>
<gene>
    <name evidence="1" type="ORF">T10_4570</name>
</gene>
<evidence type="ECO:0000313" key="1">
    <source>
        <dbReference type="EMBL" id="KRZ77568.1"/>
    </source>
</evidence>
<reference evidence="1 2" key="1">
    <citation type="submission" date="2015-01" db="EMBL/GenBank/DDBJ databases">
        <title>Evolution of Trichinella species and genotypes.</title>
        <authorList>
            <person name="Korhonen P.K."/>
            <person name="Edoardo P."/>
            <person name="Giuseppe L.R."/>
            <person name="Gasser R.B."/>
        </authorList>
    </citation>
    <scope>NUCLEOTIDE SEQUENCE [LARGE SCALE GENOMIC DNA]</scope>
    <source>
        <strain evidence="1">ISS1980</strain>
    </source>
</reference>
<dbReference type="Proteomes" id="UP000054843">
    <property type="component" value="Unassembled WGS sequence"/>
</dbReference>